<sequence>MEFWKETRPVLTDQLLKDLGRALTGIVWTRKTRVCRIAAAKTYGAKPGITVIVEPLEAMILPGGENNESHFS</sequence>
<comment type="caution">
    <text evidence="1">The sequence shown here is derived from an EMBL/GenBank/DDBJ whole genome shotgun (WGS) entry which is preliminary data.</text>
</comment>
<accession>A0A645G4J3</accession>
<evidence type="ECO:0000313" key="1">
    <source>
        <dbReference type="EMBL" id="MPN19064.1"/>
    </source>
</evidence>
<dbReference type="AlphaFoldDB" id="A0A645G4J3"/>
<protein>
    <submittedName>
        <fullName evidence="1">Uncharacterized protein</fullName>
    </submittedName>
</protein>
<gene>
    <name evidence="1" type="ORF">SDC9_166430</name>
</gene>
<organism evidence="1">
    <name type="scientific">bioreactor metagenome</name>
    <dbReference type="NCBI Taxonomy" id="1076179"/>
    <lineage>
        <taxon>unclassified sequences</taxon>
        <taxon>metagenomes</taxon>
        <taxon>ecological metagenomes</taxon>
    </lineage>
</organism>
<dbReference type="EMBL" id="VSSQ01066546">
    <property type="protein sequence ID" value="MPN19064.1"/>
    <property type="molecule type" value="Genomic_DNA"/>
</dbReference>
<proteinExistence type="predicted"/>
<name>A0A645G4J3_9ZZZZ</name>
<reference evidence="1" key="1">
    <citation type="submission" date="2019-08" db="EMBL/GenBank/DDBJ databases">
        <authorList>
            <person name="Kucharzyk K."/>
            <person name="Murdoch R.W."/>
            <person name="Higgins S."/>
            <person name="Loffler F."/>
        </authorList>
    </citation>
    <scope>NUCLEOTIDE SEQUENCE</scope>
</reference>